<dbReference type="AlphaFoldDB" id="A0A139HHY7"/>
<dbReference type="EMBL" id="LFZN01000047">
    <property type="protein sequence ID" value="KXT02023.1"/>
    <property type="molecule type" value="Genomic_DNA"/>
</dbReference>
<dbReference type="Proteomes" id="UP000070133">
    <property type="component" value="Unassembled WGS sequence"/>
</dbReference>
<protein>
    <submittedName>
        <fullName evidence="2">Uncharacterized protein</fullName>
    </submittedName>
</protein>
<comment type="caution">
    <text evidence="2">The sequence shown here is derived from an EMBL/GenBank/DDBJ whole genome shotgun (WGS) entry which is preliminary data.</text>
</comment>
<accession>A0A139HHY7</accession>
<proteinExistence type="predicted"/>
<evidence type="ECO:0000313" key="3">
    <source>
        <dbReference type="Proteomes" id="UP000070133"/>
    </source>
</evidence>
<evidence type="ECO:0000313" key="2">
    <source>
        <dbReference type="EMBL" id="KXT02023.1"/>
    </source>
</evidence>
<feature type="compositionally biased region" description="Polar residues" evidence="1">
    <location>
        <begin position="39"/>
        <end position="50"/>
    </location>
</feature>
<feature type="region of interest" description="Disordered" evidence="1">
    <location>
        <begin position="39"/>
        <end position="62"/>
    </location>
</feature>
<keyword evidence="3" id="KW-1185">Reference proteome</keyword>
<organism evidence="2 3">
    <name type="scientific">Pseudocercospora eumusae</name>
    <dbReference type="NCBI Taxonomy" id="321146"/>
    <lineage>
        <taxon>Eukaryota</taxon>
        <taxon>Fungi</taxon>
        <taxon>Dikarya</taxon>
        <taxon>Ascomycota</taxon>
        <taxon>Pezizomycotina</taxon>
        <taxon>Dothideomycetes</taxon>
        <taxon>Dothideomycetidae</taxon>
        <taxon>Mycosphaerellales</taxon>
        <taxon>Mycosphaerellaceae</taxon>
        <taxon>Pseudocercospora</taxon>
    </lineage>
</organism>
<gene>
    <name evidence="2" type="ORF">AC578_6567</name>
</gene>
<reference evidence="2 3" key="1">
    <citation type="submission" date="2015-07" db="EMBL/GenBank/DDBJ databases">
        <title>Comparative genomics of the Sigatoka disease complex on banana suggests a link between parallel evolutionary changes in Pseudocercospora fijiensis and Pseudocercospora eumusae and increased virulence on the banana host.</title>
        <authorList>
            <person name="Chang T.-C."/>
            <person name="Salvucci A."/>
            <person name="Crous P.W."/>
            <person name="Stergiopoulos I."/>
        </authorList>
    </citation>
    <scope>NUCLEOTIDE SEQUENCE [LARGE SCALE GENOMIC DNA]</scope>
    <source>
        <strain evidence="2 3">CBS 114824</strain>
    </source>
</reference>
<evidence type="ECO:0000256" key="1">
    <source>
        <dbReference type="SAM" id="MobiDB-lite"/>
    </source>
</evidence>
<sequence length="62" mass="6776">MELVPVKYQSRVGSGLEGAAEVGHAVRQAKYIFAVSNQTLNHGNPDTGPSDNPEISKRLRKR</sequence>
<name>A0A139HHY7_9PEZI</name>